<dbReference type="SUPFAM" id="SSF52540">
    <property type="entry name" value="P-loop containing nucleoside triphosphate hydrolases"/>
    <property type="match status" value="1"/>
</dbReference>
<evidence type="ECO:0000256" key="3">
    <source>
        <dbReference type="ARBA" id="ARBA00022737"/>
    </source>
</evidence>
<dbReference type="Gene3D" id="3.10.580.10">
    <property type="entry name" value="CBS-domain"/>
    <property type="match status" value="1"/>
</dbReference>
<comment type="subcellular location">
    <subcellularLocation>
        <location evidence="8">Cell inner membrane</location>
        <topology evidence="8">Peripheral membrane protein</topology>
    </subcellularLocation>
</comment>
<keyword evidence="8" id="KW-1003">Cell membrane</keyword>
<evidence type="ECO:0000256" key="4">
    <source>
        <dbReference type="ARBA" id="ARBA00022741"/>
    </source>
</evidence>
<dbReference type="Proteomes" id="UP001519921">
    <property type="component" value="Unassembled WGS sequence"/>
</dbReference>
<dbReference type="SMART" id="SM00382">
    <property type="entry name" value="AAA"/>
    <property type="match status" value="1"/>
</dbReference>
<comment type="caution">
    <text evidence="11">The sequence shown here is derived from an EMBL/GenBank/DDBJ whole genome shotgun (WGS) entry which is preliminary data.</text>
</comment>
<dbReference type="InterPro" id="IPR000644">
    <property type="entry name" value="CBS_dom"/>
</dbReference>
<dbReference type="InterPro" id="IPR003593">
    <property type="entry name" value="AAA+_ATPase"/>
</dbReference>
<dbReference type="Pfam" id="PF00005">
    <property type="entry name" value="ABC_tran"/>
    <property type="match status" value="1"/>
</dbReference>
<keyword evidence="6 7" id="KW-0129">CBS domain</keyword>
<evidence type="ECO:0000256" key="7">
    <source>
        <dbReference type="PROSITE-ProRule" id="PRU00703"/>
    </source>
</evidence>
<dbReference type="Gene3D" id="3.40.50.300">
    <property type="entry name" value="P-loop containing nucleotide triphosphate hydrolases"/>
    <property type="match status" value="1"/>
</dbReference>
<dbReference type="InterPro" id="IPR046342">
    <property type="entry name" value="CBS_dom_sf"/>
</dbReference>
<comment type="subunit">
    <text evidence="8">The complex is probably composed of two ATP-binding proteins, two transmembrane proteins and a solute-binding protein.</text>
</comment>
<proteinExistence type="inferred from homology"/>
<keyword evidence="8" id="KW-0472">Membrane</keyword>
<gene>
    <name evidence="11" type="ORF">KYD98_03860</name>
</gene>
<dbReference type="SMART" id="SM00116">
    <property type="entry name" value="CBS"/>
    <property type="match status" value="2"/>
</dbReference>
<evidence type="ECO:0000256" key="2">
    <source>
        <dbReference type="ARBA" id="ARBA00022448"/>
    </source>
</evidence>
<evidence type="ECO:0000256" key="6">
    <source>
        <dbReference type="ARBA" id="ARBA00023122"/>
    </source>
</evidence>
<reference evidence="11 12" key="1">
    <citation type="submission" date="2021-07" db="EMBL/GenBank/DDBJ databases">
        <title>Clostridium weizhouense sp. nov., an anaerobic bacterium isolated from activated sludge of Petroleum wastewater.</title>
        <authorList>
            <person name="Li Q."/>
        </authorList>
    </citation>
    <scope>NUCLEOTIDE SEQUENCE [LARGE SCALE GENOMIC DNA]</scope>
    <source>
        <strain evidence="11 12">YB-6</strain>
    </source>
</reference>
<protein>
    <recommendedName>
        <fullName evidence="8">Quaternary amine transport ATP-binding protein</fullName>
        <ecNumber evidence="8">7.6.2.9</ecNumber>
    </recommendedName>
</protein>
<dbReference type="PANTHER" id="PTHR43117:SF4">
    <property type="entry name" value="OSMOPROTECTANT IMPORT ATP-BINDING PROTEIN OSMV"/>
    <property type="match status" value="1"/>
</dbReference>
<dbReference type="InterPro" id="IPR005892">
    <property type="entry name" value="Gly-betaine_transp_ATP-bd"/>
</dbReference>
<dbReference type="EMBL" id="JAHXPT010000002">
    <property type="protein sequence ID" value="MBW6409217.1"/>
    <property type="molecule type" value="Genomic_DNA"/>
</dbReference>
<dbReference type="PROSITE" id="PS50893">
    <property type="entry name" value="ABC_TRANSPORTER_2"/>
    <property type="match status" value="1"/>
</dbReference>
<dbReference type="PROSITE" id="PS51371">
    <property type="entry name" value="CBS"/>
    <property type="match status" value="2"/>
</dbReference>
<accession>A0ABS7AKN1</accession>
<dbReference type="EC" id="7.6.2.9" evidence="8"/>
<evidence type="ECO:0000256" key="1">
    <source>
        <dbReference type="ARBA" id="ARBA00005417"/>
    </source>
</evidence>
<keyword evidence="8" id="KW-0997">Cell inner membrane</keyword>
<dbReference type="PROSITE" id="PS00211">
    <property type="entry name" value="ABC_TRANSPORTER_1"/>
    <property type="match status" value="1"/>
</dbReference>
<dbReference type="InterPro" id="IPR017871">
    <property type="entry name" value="ABC_transporter-like_CS"/>
</dbReference>
<evidence type="ECO:0000259" key="10">
    <source>
        <dbReference type="PROSITE" id="PS51371"/>
    </source>
</evidence>
<keyword evidence="4 8" id="KW-0547">Nucleotide-binding</keyword>
<dbReference type="InterPro" id="IPR003439">
    <property type="entry name" value="ABC_transporter-like_ATP-bd"/>
</dbReference>
<comment type="catalytic activity">
    <reaction evidence="8">
        <text>a quaternary ammonium(out) + ATP + H2O = a quaternary ammonium(in) + ADP + phosphate + H(+)</text>
        <dbReference type="Rhea" id="RHEA:11036"/>
        <dbReference type="ChEBI" id="CHEBI:15377"/>
        <dbReference type="ChEBI" id="CHEBI:15378"/>
        <dbReference type="ChEBI" id="CHEBI:30616"/>
        <dbReference type="ChEBI" id="CHEBI:35267"/>
        <dbReference type="ChEBI" id="CHEBI:43474"/>
        <dbReference type="ChEBI" id="CHEBI:456216"/>
    </reaction>
</comment>
<comment type="similarity">
    <text evidence="1 8">Belongs to the ABC transporter superfamily.</text>
</comment>
<organism evidence="11 12">
    <name type="scientific">Clostridium weizhouense</name>
    <dbReference type="NCBI Taxonomy" id="2859781"/>
    <lineage>
        <taxon>Bacteria</taxon>
        <taxon>Bacillati</taxon>
        <taxon>Bacillota</taxon>
        <taxon>Clostridia</taxon>
        <taxon>Eubacteriales</taxon>
        <taxon>Clostridiaceae</taxon>
        <taxon>Clostridium</taxon>
    </lineage>
</organism>
<evidence type="ECO:0000256" key="8">
    <source>
        <dbReference type="RuleBase" id="RU369116"/>
    </source>
</evidence>
<feature type="domain" description="CBS" evidence="10">
    <location>
        <begin position="314"/>
        <end position="371"/>
    </location>
</feature>
<evidence type="ECO:0000313" key="12">
    <source>
        <dbReference type="Proteomes" id="UP001519921"/>
    </source>
</evidence>
<evidence type="ECO:0000313" key="11">
    <source>
        <dbReference type="EMBL" id="MBW6409217.1"/>
    </source>
</evidence>
<dbReference type="InterPro" id="IPR027417">
    <property type="entry name" value="P-loop_NTPase"/>
</dbReference>
<evidence type="ECO:0000259" key="9">
    <source>
        <dbReference type="PROSITE" id="PS50893"/>
    </source>
</evidence>
<feature type="domain" description="ABC transporter" evidence="9">
    <location>
        <begin position="2"/>
        <end position="236"/>
    </location>
</feature>
<dbReference type="GO" id="GO:0005524">
    <property type="term" value="F:ATP binding"/>
    <property type="evidence" value="ECO:0007669"/>
    <property type="project" value="UniProtKB-KW"/>
</dbReference>
<evidence type="ECO:0000256" key="5">
    <source>
        <dbReference type="ARBA" id="ARBA00022840"/>
    </source>
</evidence>
<keyword evidence="2 8" id="KW-0813">Transport</keyword>
<dbReference type="PANTHER" id="PTHR43117">
    <property type="entry name" value="OSMOPROTECTANT IMPORT ATP-BINDING PROTEIN OSMV"/>
    <property type="match status" value="1"/>
</dbReference>
<keyword evidence="5 8" id="KW-0067">ATP-binding</keyword>
<dbReference type="RefSeq" id="WP_219778267.1">
    <property type="nucleotide sequence ID" value="NZ_JAHXPT010000002.1"/>
</dbReference>
<name>A0ABS7AKN1_9CLOT</name>
<keyword evidence="12" id="KW-1185">Reference proteome</keyword>
<dbReference type="SUPFAM" id="SSF54631">
    <property type="entry name" value="CBS-domain pair"/>
    <property type="match status" value="1"/>
</dbReference>
<dbReference type="Pfam" id="PF00571">
    <property type="entry name" value="CBS"/>
    <property type="match status" value="2"/>
</dbReference>
<dbReference type="NCBIfam" id="TIGR01186">
    <property type="entry name" value="proV"/>
    <property type="match status" value="1"/>
</dbReference>
<sequence length="375" mass="42704">MIEFKNVSKVFKNQNVLRNISFKINKGELVSIIGASGCGKTTTLKMINALIKPSTGKILINGEDIAFKDVIKLRRNIGYVIQQTGLFPHMTIRENIEIIQRVEKVDKNFIEKKTYELMNMVGLNPEEYLDRYPTELSGGQQQRIGVARAFATEPEVILMDEPFSALDPITRLQLQDELIDLQSKLRKTIVFVTHDMDEAIKIADKICIMNNGEIVQYDTPENILKNPCNDFVSEFIGKNRIWSSPDFIKAKDIMIENPVTCYKNMSLLKAMEKMRSFQVDSLMVIDKSNCLLGIITAKQIQNKTDRSISIKNVMESNFLNISPDETIIDILELVKEKKISKIPVIDNDNILKGIITKSSLFTTLSQQFLDTEEVE</sequence>
<feature type="domain" description="CBS" evidence="10">
    <location>
        <begin position="254"/>
        <end position="310"/>
    </location>
</feature>
<keyword evidence="3" id="KW-0677">Repeat</keyword>